<sequence length="74" mass="8255">MSSEIKDKNSQTIEAGDDVFTPVRGGAHKGTVENIITDDKDAEQHNVKNPPKVIYTDQHGHKVAHNPETLRHEK</sequence>
<evidence type="ECO:0000313" key="4">
    <source>
        <dbReference type="EMBL" id="CAI6089302.1"/>
    </source>
</evidence>
<evidence type="ECO:0000313" key="6">
    <source>
        <dbReference type="EMBL" id="CAI6091153.1"/>
    </source>
</evidence>
<feature type="compositionally biased region" description="Basic and acidic residues" evidence="1">
    <location>
        <begin position="37"/>
        <end position="46"/>
    </location>
</feature>
<dbReference type="Gene3D" id="2.30.30.1060">
    <property type="match status" value="1"/>
</dbReference>
<dbReference type="EMBL" id="CABFNP030000987">
    <property type="protein sequence ID" value="CAI6089303.1"/>
    <property type="molecule type" value="Genomic_DNA"/>
</dbReference>
<keyword evidence="7" id="KW-1185">Reference proteome</keyword>
<dbReference type="EMBL" id="CABFNP030000575">
    <property type="protein sequence ID" value="CAI6043930.1"/>
    <property type="molecule type" value="Genomic_DNA"/>
</dbReference>
<organism evidence="5 7">
    <name type="scientific">Clonostachys chloroleuca</name>
    <dbReference type="NCBI Taxonomy" id="1926264"/>
    <lineage>
        <taxon>Eukaryota</taxon>
        <taxon>Fungi</taxon>
        <taxon>Dikarya</taxon>
        <taxon>Ascomycota</taxon>
        <taxon>Pezizomycotina</taxon>
        <taxon>Sordariomycetes</taxon>
        <taxon>Hypocreomycetidae</taxon>
        <taxon>Hypocreales</taxon>
        <taxon>Bionectriaceae</taxon>
        <taxon>Clonostachys</taxon>
    </lineage>
</organism>
<accession>A0AA35M2K8</accession>
<evidence type="ECO:0000313" key="7">
    <source>
        <dbReference type="Proteomes" id="UP001160390"/>
    </source>
</evidence>
<dbReference type="EMBL" id="CABFNP030001093">
    <property type="protein sequence ID" value="CAI6091153.1"/>
    <property type="molecule type" value="Genomic_DNA"/>
</dbReference>
<feature type="domain" description="Hypervirulence associated protein TUDOR" evidence="2">
    <location>
        <begin position="16"/>
        <end position="70"/>
    </location>
</feature>
<proteinExistence type="predicted"/>
<dbReference type="Pfam" id="PF11160">
    <property type="entry name" value="Hva1_TUDOR"/>
    <property type="match status" value="1"/>
</dbReference>
<dbReference type="AlphaFoldDB" id="A0AA35M2K8"/>
<dbReference type="EMBL" id="CABFNP030000986">
    <property type="protein sequence ID" value="CAI6089302.1"/>
    <property type="molecule type" value="Genomic_DNA"/>
</dbReference>
<evidence type="ECO:0000259" key="2">
    <source>
        <dbReference type="Pfam" id="PF11160"/>
    </source>
</evidence>
<dbReference type="InterPro" id="IPR021331">
    <property type="entry name" value="Hva1_TUDOR"/>
</dbReference>
<name>A0AA35M2K8_9HYPO</name>
<reference evidence="5" key="1">
    <citation type="submission" date="2023-01" db="EMBL/GenBank/DDBJ databases">
        <authorList>
            <person name="Piombo E."/>
        </authorList>
    </citation>
    <scope>NUCLEOTIDE SEQUENCE</scope>
</reference>
<evidence type="ECO:0000313" key="5">
    <source>
        <dbReference type="EMBL" id="CAI6089303.1"/>
    </source>
</evidence>
<evidence type="ECO:0000256" key="1">
    <source>
        <dbReference type="SAM" id="MobiDB-lite"/>
    </source>
</evidence>
<dbReference type="Proteomes" id="UP001160390">
    <property type="component" value="Unassembled WGS sequence"/>
</dbReference>
<gene>
    <name evidence="6" type="ORF">CCHLO57077_00019384</name>
    <name evidence="5" type="ORF">CCHLO57077_00019579</name>
    <name evidence="4" type="ORF">CCHLO57077_00019744</name>
    <name evidence="3" type="ORF">CCHLO57077_00019746</name>
</gene>
<evidence type="ECO:0000313" key="3">
    <source>
        <dbReference type="EMBL" id="CAI6043930.1"/>
    </source>
</evidence>
<feature type="region of interest" description="Disordered" evidence="1">
    <location>
        <begin position="1"/>
        <end position="74"/>
    </location>
</feature>
<protein>
    <recommendedName>
        <fullName evidence="2">Hypervirulence associated protein TUDOR domain-containing protein</fullName>
    </recommendedName>
</protein>
<comment type="caution">
    <text evidence="5">The sequence shown here is derived from an EMBL/GenBank/DDBJ whole genome shotgun (WGS) entry which is preliminary data.</text>
</comment>